<evidence type="ECO:0000256" key="1">
    <source>
        <dbReference type="SAM" id="MobiDB-lite"/>
    </source>
</evidence>
<feature type="compositionally biased region" description="Pro residues" evidence="1">
    <location>
        <begin position="524"/>
        <end position="533"/>
    </location>
</feature>
<dbReference type="Pfam" id="PF09429">
    <property type="entry name" value="Wbp11"/>
    <property type="match status" value="1"/>
</dbReference>
<feature type="region of interest" description="Disordered" evidence="1">
    <location>
        <begin position="290"/>
        <end position="331"/>
    </location>
</feature>
<feature type="compositionally biased region" description="Acidic residues" evidence="1">
    <location>
        <begin position="291"/>
        <end position="305"/>
    </location>
</feature>
<accession>A0AAD5Q782</accession>
<feature type="domain" description="Wbp11/ELF5/Saf1 N-terminal" evidence="2">
    <location>
        <begin position="371"/>
        <end position="434"/>
    </location>
</feature>
<protein>
    <recommendedName>
        <fullName evidence="2">Wbp11/ELF5/Saf1 N-terminal domain-containing protein</fullName>
    </recommendedName>
</protein>
<gene>
    <name evidence="3" type="ORF">P43SY_000854</name>
</gene>
<evidence type="ECO:0000313" key="4">
    <source>
        <dbReference type="Proteomes" id="UP001209570"/>
    </source>
</evidence>
<feature type="compositionally biased region" description="Basic and acidic residues" evidence="1">
    <location>
        <begin position="437"/>
        <end position="453"/>
    </location>
</feature>
<comment type="caution">
    <text evidence="3">The sequence shown here is derived from an EMBL/GenBank/DDBJ whole genome shotgun (WGS) entry which is preliminary data.</text>
</comment>
<name>A0AAD5Q782_PYTIN</name>
<feature type="compositionally biased region" description="Pro residues" evidence="1">
    <location>
        <begin position="541"/>
        <end position="577"/>
    </location>
</feature>
<dbReference type="AlphaFoldDB" id="A0AAD5Q782"/>
<evidence type="ECO:0000313" key="3">
    <source>
        <dbReference type="EMBL" id="KAJ0394956.1"/>
    </source>
</evidence>
<feature type="compositionally biased region" description="Pro residues" evidence="1">
    <location>
        <begin position="506"/>
        <end position="516"/>
    </location>
</feature>
<reference evidence="3" key="1">
    <citation type="submission" date="2021-12" db="EMBL/GenBank/DDBJ databases">
        <title>Prjna785345.</title>
        <authorList>
            <person name="Rujirawat T."/>
            <person name="Krajaejun T."/>
        </authorList>
    </citation>
    <scope>NUCLEOTIDE SEQUENCE</scope>
    <source>
        <strain evidence="3">Pi057C3</strain>
    </source>
</reference>
<feature type="compositionally biased region" description="Acidic residues" evidence="1">
    <location>
        <begin position="609"/>
        <end position="625"/>
    </location>
</feature>
<feature type="region of interest" description="Disordered" evidence="1">
    <location>
        <begin position="506"/>
        <end position="674"/>
    </location>
</feature>
<feature type="compositionally biased region" description="Pro residues" evidence="1">
    <location>
        <begin position="655"/>
        <end position="671"/>
    </location>
</feature>
<dbReference type="InterPro" id="IPR019007">
    <property type="entry name" value="Wbp11/ELF5/Saf1_N"/>
</dbReference>
<proteinExistence type="predicted"/>
<sequence>MAEAEVEAQGEAAGPAMVEAEVEAQGEAAGPAMVEAEVEAQGEAAGPAMVETEAEAEAWAAGSGSSALEQLVVIAVIKSSYKNVLRSRLHQINVFFAERMRPRVNLNSPAIREEAIDNVAEGMLLFLVAIRFFLLQNRQGKTRLSKCTRLLSPRDGSELRVARALCRDTAPDAGELDDRAQARWSEAGWSVARYASSTGAVPALRRELLSLMLVPNAVASSVARVVAIVVGRRSDAMELMEDLEELVRLQWRVEIYVGGVIEAADLSAMQALIETRGHRLVMAPLFPERLVDDDDDDDEDTEESDHEQGCAATASGHNTARQPVIPHQPPAIAPSVATCPLTELFARSNELVPVRQAREKRVERQHLVAVARELKKHKFERQKVKHEKLAQMDPEEIRATQLKKMERQVQQNPADGPTRKRKQELEDTLQAVLKKQKAMEEEQKEKEAADKSRVTLSDINAANRERYQNPQNSVYYHPVLNPFGAPPPGRPQMYHVPPPVPVPVAVPAPIPAPPAARGPRRSAVPPPPPPPPKHAQRPGKRPPLPSGPPPPGTIQVPRRPPLPEGAMPRRPPPPPPQRQHQHQRQQVPAPAATETPERRSDVVAPYPPAEDDESPWAGEQEDDEDRAERQAKLRSLVPTALRRPPPPSVHRVAAPRPPPQPPAPVPRPGPLPRVVSAPSVAVSTEFDAFMEEMKELGAFER</sequence>
<dbReference type="EMBL" id="JAKCXM010000372">
    <property type="protein sequence ID" value="KAJ0394956.1"/>
    <property type="molecule type" value="Genomic_DNA"/>
</dbReference>
<dbReference type="GO" id="GO:0006396">
    <property type="term" value="P:RNA processing"/>
    <property type="evidence" value="ECO:0007669"/>
    <property type="project" value="InterPro"/>
</dbReference>
<evidence type="ECO:0000259" key="2">
    <source>
        <dbReference type="Pfam" id="PF09429"/>
    </source>
</evidence>
<organism evidence="3 4">
    <name type="scientific">Pythium insidiosum</name>
    <name type="common">Pythiosis disease agent</name>
    <dbReference type="NCBI Taxonomy" id="114742"/>
    <lineage>
        <taxon>Eukaryota</taxon>
        <taxon>Sar</taxon>
        <taxon>Stramenopiles</taxon>
        <taxon>Oomycota</taxon>
        <taxon>Peronosporomycetes</taxon>
        <taxon>Pythiales</taxon>
        <taxon>Pythiaceae</taxon>
        <taxon>Pythium</taxon>
    </lineage>
</organism>
<keyword evidence="4" id="KW-1185">Reference proteome</keyword>
<dbReference type="Proteomes" id="UP001209570">
    <property type="component" value="Unassembled WGS sequence"/>
</dbReference>
<feature type="region of interest" description="Disordered" evidence="1">
    <location>
        <begin position="434"/>
        <end position="472"/>
    </location>
</feature>